<name>A0AAD8LIE3_TARER</name>
<organism evidence="14 15">
    <name type="scientific">Tagetes erecta</name>
    <name type="common">African marigold</name>
    <dbReference type="NCBI Taxonomy" id="13708"/>
    <lineage>
        <taxon>Eukaryota</taxon>
        <taxon>Viridiplantae</taxon>
        <taxon>Streptophyta</taxon>
        <taxon>Embryophyta</taxon>
        <taxon>Tracheophyta</taxon>
        <taxon>Spermatophyta</taxon>
        <taxon>Magnoliopsida</taxon>
        <taxon>eudicotyledons</taxon>
        <taxon>Gunneridae</taxon>
        <taxon>Pentapetalae</taxon>
        <taxon>asterids</taxon>
        <taxon>campanulids</taxon>
        <taxon>Asterales</taxon>
        <taxon>Asteraceae</taxon>
        <taxon>Asteroideae</taxon>
        <taxon>Heliantheae alliance</taxon>
        <taxon>Tageteae</taxon>
        <taxon>Tagetes</taxon>
    </lineage>
</organism>
<dbReference type="Pfam" id="PF00628">
    <property type="entry name" value="PHD"/>
    <property type="match status" value="1"/>
</dbReference>
<evidence type="ECO:0000313" key="14">
    <source>
        <dbReference type="EMBL" id="KAK1438957.1"/>
    </source>
</evidence>
<dbReference type="Pfam" id="PF00569">
    <property type="entry name" value="ZZ"/>
    <property type="match status" value="1"/>
</dbReference>
<dbReference type="Gene3D" id="3.30.40.10">
    <property type="entry name" value="Zinc/RING finger domain, C3HC4 (zinc finger)"/>
    <property type="match status" value="1"/>
</dbReference>
<keyword evidence="15" id="KW-1185">Reference proteome</keyword>
<dbReference type="InterPro" id="IPR000433">
    <property type="entry name" value="Znf_ZZ"/>
</dbReference>
<dbReference type="PROSITE" id="PS51727">
    <property type="entry name" value="CBP_P300_HAT"/>
    <property type="match status" value="1"/>
</dbReference>
<evidence type="ECO:0000256" key="9">
    <source>
        <dbReference type="ARBA" id="ARBA00023242"/>
    </source>
</evidence>
<dbReference type="GO" id="GO:0045944">
    <property type="term" value="P:positive regulation of transcription by RNA polymerase II"/>
    <property type="evidence" value="ECO:0007669"/>
    <property type="project" value="TreeGrafter"/>
</dbReference>
<dbReference type="SUPFAM" id="SSF57850">
    <property type="entry name" value="RING/U-box"/>
    <property type="match status" value="1"/>
</dbReference>
<keyword evidence="8" id="KW-0804">Transcription</keyword>
<comment type="subcellular location">
    <subcellularLocation>
        <location evidence="1">Nucleus</location>
    </subcellularLocation>
</comment>
<keyword evidence="6" id="KW-0862">Zinc</keyword>
<evidence type="ECO:0000256" key="4">
    <source>
        <dbReference type="ARBA" id="ARBA00022723"/>
    </source>
</evidence>
<feature type="region of interest" description="Disordered" evidence="11">
    <location>
        <begin position="330"/>
        <end position="352"/>
    </location>
</feature>
<evidence type="ECO:0000256" key="7">
    <source>
        <dbReference type="ARBA" id="ARBA00023015"/>
    </source>
</evidence>
<feature type="domain" description="CBP/p300-type HAT" evidence="13">
    <location>
        <begin position="643"/>
        <end position="1106"/>
    </location>
</feature>
<dbReference type="Pfam" id="PF08214">
    <property type="entry name" value="HAT_KAT11"/>
    <property type="match status" value="1"/>
</dbReference>
<dbReference type="Gene3D" id="3.30.60.90">
    <property type="match status" value="1"/>
</dbReference>
<dbReference type="InterPro" id="IPR043145">
    <property type="entry name" value="Znf_ZZ_sf"/>
</dbReference>
<dbReference type="InterPro" id="IPR011011">
    <property type="entry name" value="Znf_FYVE_PHD"/>
</dbReference>
<keyword evidence="7" id="KW-0805">Transcription regulation</keyword>
<evidence type="ECO:0000259" key="12">
    <source>
        <dbReference type="PROSITE" id="PS50135"/>
    </source>
</evidence>
<keyword evidence="5 10" id="KW-0863">Zinc-finger</keyword>
<feature type="domain" description="ZZ-type" evidence="12">
    <location>
        <begin position="950"/>
        <end position="1008"/>
    </location>
</feature>
<evidence type="ECO:0000256" key="2">
    <source>
        <dbReference type="ARBA" id="ARBA00013184"/>
    </source>
</evidence>
<evidence type="ECO:0000256" key="8">
    <source>
        <dbReference type="ARBA" id="ARBA00023163"/>
    </source>
</evidence>
<dbReference type="PANTHER" id="PTHR13808">
    <property type="entry name" value="CBP/P300-RELATED"/>
    <property type="match status" value="1"/>
</dbReference>
<comment type="caution">
    <text evidence="14">The sequence shown here is derived from an EMBL/GenBank/DDBJ whole genome shotgun (WGS) entry which is preliminary data.</text>
</comment>
<evidence type="ECO:0000256" key="1">
    <source>
        <dbReference type="ARBA" id="ARBA00004123"/>
    </source>
</evidence>
<dbReference type="InterPro" id="IPR013083">
    <property type="entry name" value="Znf_RING/FYVE/PHD"/>
</dbReference>
<evidence type="ECO:0000313" key="15">
    <source>
        <dbReference type="Proteomes" id="UP001229421"/>
    </source>
</evidence>
<sequence>MLKQQPADWDPVNVNQFIANFAEETIDKDKWFGDLLNHLNTPIETPMGYSFQKLNDQGTCDHVTNHNPMIVSHQPVMSSIFDSSMNTAAFFGGGSTINNVIFNNGVSANEAFHGRTATPGGLCCSFPHSPAQNIYQQKPCHQSIYSMGFQANGLQPNFQNNPESALFMGGTYNAQTSNGGMFLQPQVHMPDPQRPSQWVSQVPVRGQSNWFKNIPQSNSWGSVQGQPPGAEASFSHNCNGLNCSVCGQATFGMESRKRKYHFGPPVNETWSGDGALMESRNPKYPFEPVNNESWVGNDSIMDVLANSYLPFDLPPLEQWPYNSEDVFGPDANNKIAEDATGNGPDGNEESSQLRTYVPSGTLMDVYNSFMKYSASTQDAMGPKVNKVPTELRSEEEVICGFNSALDDYEAVLESMQSMEPSVSESEKKSTHITSFDDNGPEVEIMDVKKSSTALANSFEYNGSGLESRNSNKQSASLADSLTASQIKEHLSTFIQPEKDISGNTSLTSQNPCQLCYKSKLLLAPTPVYCSSCDLRIKQNAKYYRSTDENIKHCICMGCFRGSCGSTIVTRGGSVVKASLHMAKNDEEIEDSWVLCDTCQQWQHRICGLYNNETDLEGKAEYVCPKCCLKEIENGTRVSLPKNVVGAKDLPRTNLSDHIEQRLFTRIKQEREESAKFHGIELEKVPVAEGLVVRVVVSVDKELEVKKQFRDIFHGHDYPEKIEYRSKLILLFQKIGGVDVCIFGMYVQEFGSECNGPNNRCVYISYIDSVKYFQPERKTASGEPLRTFVYHEILLGYLEHCKKRGFTSCYIWSCPLIKGEDYIFYCHPKTQKTPEKIKLRKWYKQMIRKAVKNGIVVDQTNLFNEFFIPTSNKISASRLPYFDGDFWSKIAEDTSKKLDEEESSEGRSCIKSRPKRISGANSQEMPTKDDLVMHKLGDILLPEKENYMILRLQHTCTSCKETILSGSRWFCKQCNKIQLCSRCFSEGKMSRCGSCKKTKLFEDVLSSVPVDTKDNDGVLVNNFFQTRSKILLSYKNGTCHTHKLIPASTKVTPEPRKERPQNQKTKMLCSMDKLLLTPATIYFSSCDLRIKQNVNYYLSIDEDTSTQHRVLVEMKLIQKGSRICLSKMLLTTNLSDHIRQRLHMHLKQETAETTKLHGIELEEVTEDVHLVVRVVASICWQRVGSEEEI</sequence>
<evidence type="ECO:0000256" key="6">
    <source>
        <dbReference type="ARBA" id="ARBA00022833"/>
    </source>
</evidence>
<dbReference type="GO" id="GO:0008270">
    <property type="term" value="F:zinc ion binding"/>
    <property type="evidence" value="ECO:0007669"/>
    <property type="project" value="UniProtKB-KW"/>
</dbReference>
<dbReference type="InterPro" id="IPR019787">
    <property type="entry name" value="Znf_PHD-finger"/>
</dbReference>
<dbReference type="GO" id="GO:0003713">
    <property type="term" value="F:transcription coactivator activity"/>
    <property type="evidence" value="ECO:0007669"/>
    <property type="project" value="TreeGrafter"/>
</dbReference>
<accession>A0AAD8LIE3</accession>
<dbReference type="GO" id="GO:0005634">
    <property type="term" value="C:nucleus"/>
    <property type="evidence" value="ECO:0007669"/>
    <property type="project" value="UniProtKB-SubCell"/>
</dbReference>
<evidence type="ECO:0000256" key="11">
    <source>
        <dbReference type="SAM" id="MobiDB-lite"/>
    </source>
</evidence>
<gene>
    <name evidence="14" type="ORF">QVD17_04770</name>
</gene>
<dbReference type="PANTHER" id="PTHR13808:SF60">
    <property type="entry name" value="HISTONE ACETYLTRANSFERASE"/>
    <property type="match status" value="1"/>
</dbReference>
<dbReference type="GO" id="GO:0004402">
    <property type="term" value="F:histone acetyltransferase activity"/>
    <property type="evidence" value="ECO:0007669"/>
    <property type="project" value="InterPro"/>
</dbReference>
<evidence type="ECO:0000259" key="13">
    <source>
        <dbReference type="PROSITE" id="PS51727"/>
    </source>
</evidence>
<dbReference type="PROSITE" id="PS50135">
    <property type="entry name" value="ZF_ZZ_2"/>
    <property type="match status" value="1"/>
</dbReference>
<dbReference type="Proteomes" id="UP001229421">
    <property type="component" value="Unassembled WGS sequence"/>
</dbReference>
<dbReference type="SMART" id="SM01250">
    <property type="entry name" value="KAT11"/>
    <property type="match status" value="1"/>
</dbReference>
<evidence type="ECO:0000256" key="3">
    <source>
        <dbReference type="ARBA" id="ARBA00022679"/>
    </source>
</evidence>
<evidence type="ECO:0000256" key="10">
    <source>
        <dbReference type="PROSITE-ProRule" id="PRU00228"/>
    </source>
</evidence>
<dbReference type="AlphaFoldDB" id="A0AAD8LIE3"/>
<evidence type="ECO:0000256" key="5">
    <source>
        <dbReference type="ARBA" id="ARBA00022771"/>
    </source>
</evidence>
<proteinExistence type="predicted"/>
<keyword evidence="3" id="KW-0808">Transferase</keyword>
<dbReference type="GO" id="GO:0000123">
    <property type="term" value="C:histone acetyltransferase complex"/>
    <property type="evidence" value="ECO:0007669"/>
    <property type="project" value="TreeGrafter"/>
</dbReference>
<dbReference type="InterPro" id="IPR031162">
    <property type="entry name" value="CBP_P300_HAT"/>
</dbReference>
<protein>
    <recommendedName>
        <fullName evidence="2">histone acetyltransferase</fullName>
        <ecNumber evidence="2">2.3.1.48</ecNumber>
    </recommendedName>
</protein>
<dbReference type="GO" id="GO:0005667">
    <property type="term" value="C:transcription regulator complex"/>
    <property type="evidence" value="ECO:0007669"/>
    <property type="project" value="TreeGrafter"/>
</dbReference>
<dbReference type="SUPFAM" id="SSF57903">
    <property type="entry name" value="FYVE/PHD zinc finger"/>
    <property type="match status" value="1"/>
</dbReference>
<keyword evidence="9" id="KW-0539">Nucleus</keyword>
<dbReference type="InterPro" id="IPR013178">
    <property type="entry name" value="Histone_AcTrfase_Rtt109/CBP"/>
</dbReference>
<dbReference type="EC" id="2.3.1.48" evidence="2"/>
<feature type="region of interest" description="Disordered" evidence="11">
    <location>
        <begin position="416"/>
        <end position="438"/>
    </location>
</feature>
<reference evidence="14" key="1">
    <citation type="journal article" date="2023" name="bioRxiv">
        <title>Improved chromosome-level genome assembly for marigold (Tagetes erecta).</title>
        <authorList>
            <person name="Jiang F."/>
            <person name="Yuan L."/>
            <person name="Wang S."/>
            <person name="Wang H."/>
            <person name="Xu D."/>
            <person name="Wang A."/>
            <person name="Fan W."/>
        </authorList>
    </citation>
    <scope>NUCLEOTIDE SEQUENCE</scope>
    <source>
        <strain evidence="14">WSJ</strain>
        <tissue evidence="14">Leaf</tissue>
    </source>
</reference>
<dbReference type="GO" id="GO:0031490">
    <property type="term" value="F:chromatin DNA binding"/>
    <property type="evidence" value="ECO:0007669"/>
    <property type="project" value="TreeGrafter"/>
</dbReference>
<keyword evidence="4" id="KW-0479">Metal-binding</keyword>
<dbReference type="EMBL" id="JAUHHV010000001">
    <property type="protein sequence ID" value="KAK1438957.1"/>
    <property type="molecule type" value="Genomic_DNA"/>
</dbReference>